<dbReference type="GO" id="GO:0046872">
    <property type="term" value="F:metal ion binding"/>
    <property type="evidence" value="ECO:0007669"/>
    <property type="project" value="UniProtKB-KW"/>
</dbReference>
<keyword evidence="6 13" id="KW-0547">Nucleotide-binding</keyword>
<evidence type="ECO:0000256" key="13">
    <source>
        <dbReference type="PIRSR" id="PIRSR606687-2"/>
    </source>
</evidence>
<evidence type="ECO:0000256" key="12">
    <source>
        <dbReference type="ARBA" id="ARBA00047660"/>
    </source>
</evidence>
<evidence type="ECO:0000256" key="5">
    <source>
        <dbReference type="ARBA" id="ARBA00022448"/>
    </source>
</evidence>
<proteinExistence type="inferred from homology"/>
<feature type="binding site" evidence="13">
    <location>
        <position position="117"/>
    </location>
    <ligand>
        <name>GTP</name>
        <dbReference type="ChEBI" id="CHEBI:37565"/>
    </ligand>
</feature>
<sequence>MRSQSDEIRIFRAQRILFQVDQLDKLGKKFQNEYDQTSKVVQKLEEEPQNQATTTELNRLQQLQKGHRIKIRLTGLKAEKAADDRDAVLSKECRVFIKRLNNKRGTILILGLPNSGKKTLLNTLKENKFDQYSSSFSAGSQQLLIGNMKFTCTNIDLQHDGRLSRQIPMNDAIIFLIDLTDPIRFSTAKEIIMFLLNDKEISSKPLVIVGTKKDLFANVDEADRIFPCYFGRNPAARNLLESAKTVPKSRRAVPDPTQISTGPVAGMIDLGWYTIHQNRSNFIWQT</sequence>
<dbReference type="Proteomes" id="UP000663852">
    <property type="component" value="Unassembled WGS sequence"/>
</dbReference>
<feature type="binding site" evidence="13">
    <location>
        <position position="116"/>
    </location>
    <ligand>
        <name>GTP</name>
        <dbReference type="ChEBI" id="CHEBI:37565"/>
    </ligand>
</feature>
<dbReference type="AlphaFoldDB" id="A0A813RAB9"/>
<evidence type="ECO:0000313" key="15">
    <source>
        <dbReference type="EMBL" id="CAF0777496.1"/>
    </source>
</evidence>
<dbReference type="Pfam" id="PF00025">
    <property type="entry name" value="Arf"/>
    <property type="match status" value="1"/>
</dbReference>
<evidence type="ECO:0000256" key="3">
    <source>
        <dbReference type="ARBA" id="ARBA00007507"/>
    </source>
</evidence>
<dbReference type="PRINTS" id="PR00328">
    <property type="entry name" value="SAR1GTPBP"/>
</dbReference>
<evidence type="ECO:0000256" key="9">
    <source>
        <dbReference type="ARBA" id="ARBA00022927"/>
    </source>
</evidence>
<name>A0A813RAB9_ADIRI</name>
<dbReference type="GO" id="GO:0005794">
    <property type="term" value="C:Golgi apparatus"/>
    <property type="evidence" value="ECO:0007669"/>
    <property type="project" value="UniProtKB-SubCell"/>
</dbReference>
<keyword evidence="7" id="KW-0256">Endoplasmic reticulum</keyword>
<evidence type="ECO:0000256" key="11">
    <source>
        <dbReference type="ARBA" id="ARBA00023134"/>
    </source>
</evidence>
<feature type="binding site" evidence="13">
    <location>
        <position position="119"/>
    </location>
    <ligand>
        <name>GTP</name>
        <dbReference type="ChEBI" id="CHEBI:37565"/>
    </ligand>
</feature>
<keyword evidence="14" id="KW-0479">Metal-binding</keyword>
<dbReference type="OrthoDB" id="442317at2759"/>
<keyword evidence="9" id="KW-0653">Protein transport</keyword>
<dbReference type="InterPro" id="IPR027417">
    <property type="entry name" value="P-loop_NTPase"/>
</dbReference>
<keyword evidence="14" id="KW-0460">Magnesium</keyword>
<protein>
    <recommendedName>
        <fullName evidence="4">small monomeric GTPase</fullName>
        <ecNumber evidence="4">3.6.5.2</ecNumber>
    </recommendedName>
</protein>
<dbReference type="SMART" id="SM00178">
    <property type="entry name" value="SAR"/>
    <property type="match status" value="1"/>
</dbReference>
<evidence type="ECO:0000256" key="1">
    <source>
        <dbReference type="ARBA" id="ARBA00004240"/>
    </source>
</evidence>
<organism evidence="15 16">
    <name type="scientific">Adineta ricciae</name>
    <name type="common">Rotifer</name>
    <dbReference type="NCBI Taxonomy" id="249248"/>
    <lineage>
        <taxon>Eukaryota</taxon>
        <taxon>Metazoa</taxon>
        <taxon>Spiralia</taxon>
        <taxon>Gnathifera</taxon>
        <taxon>Rotifera</taxon>
        <taxon>Eurotatoria</taxon>
        <taxon>Bdelloidea</taxon>
        <taxon>Adinetida</taxon>
        <taxon>Adinetidae</taxon>
        <taxon>Adineta</taxon>
    </lineage>
</organism>
<dbReference type="SUPFAM" id="SSF52540">
    <property type="entry name" value="P-loop containing nucleoside triphosphate hydrolases"/>
    <property type="match status" value="1"/>
</dbReference>
<reference evidence="15" key="1">
    <citation type="submission" date="2021-02" db="EMBL/GenBank/DDBJ databases">
        <authorList>
            <person name="Nowell W R."/>
        </authorList>
    </citation>
    <scope>NUCLEOTIDE SEQUENCE</scope>
</reference>
<dbReference type="InterPro" id="IPR006689">
    <property type="entry name" value="Small_GTPase_ARF/SAR"/>
</dbReference>
<evidence type="ECO:0000256" key="6">
    <source>
        <dbReference type="ARBA" id="ARBA00022741"/>
    </source>
</evidence>
<feature type="binding site" evidence="13">
    <location>
        <position position="114"/>
    </location>
    <ligand>
        <name>GTP</name>
        <dbReference type="ChEBI" id="CHEBI:37565"/>
    </ligand>
</feature>
<feature type="binding site" evidence="13">
    <location>
        <position position="212"/>
    </location>
    <ligand>
        <name>GTP</name>
        <dbReference type="ChEBI" id="CHEBI:37565"/>
    </ligand>
</feature>
<comment type="similarity">
    <text evidence="3">Belongs to the small GTPase superfamily. SAR1 family.</text>
</comment>
<comment type="caution">
    <text evidence="15">The sequence shown here is derived from an EMBL/GenBank/DDBJ whole genome shotgun (WGS) entry which is preliminary data.</text>
</comment>
<comment type="catalytic activity">
    <reaction evidence="12">
        <text>GTP + H2O = GDP + phosphate + H(+)</text>
        <dbReference type="Rhea" id="RHEA:19669"/>
        <dbReference type="ChEBI" id="CHEBI:15377"/>
        <dbReference type="ChEBI" id="CHEBI:15378"/>
        <dbReference type="ChEBI" id="CHEBI:37565"/>
        <dbReference type="ChEBI" id="CHEBI:43474"/>
        <dbReference type="ChEBI" id="CHEBI:58189"/>
        <dbReference type="EC" id="3.6.5.2"/>
    </reaction>
    <physiologicalReaction direction="left-to-right" evidence="12">
        <dbReference type="Rhea" id="RHEA:19670"/>
    </physiologicalReaction>
</comment>
<evidence type="ECO:0000256" key="14">
    <source>
        <dbReference type="PIRSR" id="PIRSR606689-2"/>
    </source>
</evidence>
<evidence type="ECO:0000313" key="16">
    <source>
        <dbReference type="Proteomes" id="UP000663852"/>
    </source>
</evidence>
<dbReference type="PANTHER" id="PTHR45684">
    <property type="entry name" value="RE74312P"/>
    <property type="match status" value="1"/>
</dbReference>
<keyword evidence="8" id="KW-0931">ER-Golgi transport</keyword>
<dbReference type="GO" id="GO:0016192">
    <property type="term" value="P:vesicle-mediated transport"/>
    <property type="evidence" value="ECO:0007669"/>
    <property type="project" value="UniProtKB-KW"/>
</dbReference>
<evidence type="ECO:0000256" key="10">
    <source>
        <dbReference type="ARBA" id="ARBA00023034"/>
    </source>
</evidence>
<dbReference type="GO" id="GO:0005783">
    <property type="term" value="C:endoplasmic reticulum"/>
    <property type="evidence" value="ECO:0007669"/>
    <property type="project" value="UniProtKB-SubCell"/>
</dbReference>
<keyword evidence="5" id="KW-0813">Transport</keyword>
<keyword evidence="10" id="KW-0333">Golgi apparatus</keyword>
<dbReference type="Gene3D" id="3.40.50.300">
    <property type="entry name" value="P-loop containing nucleotide triphosphate hydrolases"/>
    <property type="match status" value="1"/>
</dbReference>
<keyword evidence="11" id="KW-0342">GTP-binding</keyword>
<evidence type="ECO:0000256" key="2">
    <source>
        <dbReference type="ARBA" id="ARBA00004555"/>
    </source>
</evidence>
<dbReference type="GO" id="GO:0003925">
    <property type="term" value="F:G protein activity"/>
    <property type="evidence" value="ECO:0007669"/>
    <property type="project" value="UniProtKB-EC"/>
</dbReference>
<evidence type="ECO:0000256" key="7">
    <source>
        <dbReference type="ARBA" id="ARBA00022824"/>
    </source>
</evidence>
<comment type="subcellular location">
    <subcellularLocation>
        <location evidence="1">Endoplasmic reticulum</location>
    </subcellularLocation>
    <subcellularLocation>
        <location evidence="2">Golgi apparatus</location>
    </subcellularLocation>
</comment>
<dbReference type="EC" id="3.6.5.2" evidence="4"/>
<accession>A0A813RAB9</accession>
<dbReference type="GO" id="GO:0006886">
    <property type="term" value="P:intracellular protein transport"/>
    <property type="evidence" value="ECO:0007669"/>
    <property type="project" value="InterPro"/>
</dbReference>
<dbReference type="GO" id="GO:0005525">
    <property type="term" value="F:GTP binding"/>
    <property type="evidence" value="ECO:0007669"/>
    <property type="project" value="UniProtKB-KW"/>
</dbReference>
<dbReference type="EMBL" id="CAJNOJ010000009">
    <property type="protein sequence ID" value="CAF0777496.1"/>
    <property type="molecule type" value="Genomic_DNA"/>
</dbReference>
<evidence type="ECO:0000256" key="4">
    <source>
        <dbReference type="ARBA" id="ARBA00011984"/>
    </source>
</evidence>
<gene>
    <name evidence="15" type="ORF">EDS130_LOCUS3658</name>
</gene>
<evidence type="ECO:0000256" key="8">
    <source>
        <dbReference type="ARBA" id="ARBA00022892"/>
    </source>
</evidence>
<dbReference type="InterPro" id="IPR006687">
    <property type="entry name" value="Small_GTPase_SAR1"/>
</dbReference>
<feature type="binding site" evidence="14">
    <location>
        <position position="135"/>
    </location>
    <ligand>
        <name>Mg(2+)</name>
        <dbReference type="ChEBI" id="CHEBI:18420"/>
    </ligand>
</feature>
<feature type="binding site" evidence="13">
    <location>
        <position position="214"/>
    </location>
    <ligand>
        <name>GTP</name>
        <dbReference type="ChEBI" id="CHEBI:37565"/>
    </ligand>
</feature>